<evidence type="ECO:0000256" key="2">
    <source>
        <dbReference type="SAM" id="SignalP"/>
    </source>
</evidence>
<accession>A0ABP9Q4N9</accession>
<feature type="domain" description="DUF305" evidence="3">
    <location>
        <begin position="45"/>
        <end position="187"/>
    </location>
</feature>
<proteinExistence type="predicted"/>
<sequence length="187" mass="20131">MPLLRTMAVGVLLALASAGLTGCGGDAPPPPEPSSPVHEGHNPADVDFARSVVALHSQEIQLADLAGRRAESQRVKDLAERIEPRRRGELERAEEFLRDWRAPGPDTAAPDAGAGQIPGVATEAQLKELSDADGPAFDQRFTETLLKHRQGAIAVAQTELRHGISPGAKRMAIEMLNTQQREITELR</sequence>
<comment type="caution">
    <text evidence="4">The sequence shown here is derived from an EMBL/GenBank/DDBJ whole genome shotgun (WGS) entry which is preliminary data.</text>
</comment>
<dbReference type="Pfam" id="PF03713">
    <property type="entry name" value="DUF305"/>
    <property type="match status" value="1"/>
</dbReference>
<organism evidence="4 5">
    <name type="scientific">Pseudonocardia eucalypti</name>
    <dbReference type="NCBI Taxonomy" id="648755"/>
    <lineage>
        <taxon>Bacteria</taxon>
        <taxon>Bacillati</taxon>
        <taxon>Actinomycetota</taxon>
        <taxon>Actinomycetes</taxon>
        <taxon>Pseudonocardiales</taxon>
        <taxon>Pseudonocardiaceae</taxon>
        <taxon>Pseudonocardia</taxon>
    </lineage>
</organism>
<feature type="region of interest" description="Disordered" evidence="1">
    <location>
        <begin position="23"/>
        <end position="43"/>
    </location>
</feature>
<keyword evidence="2" id="KW-0732">Signal</keyword>
<keyword evidence="5" id="KW-1185">Reference proteome</keyword>
<name>A0ABP9Q4N9_9PSEU</name>
<dbReference type="PROSITE" id="PS51257">
    <property type="entry name" value="PROKAR_LIPOPROTEIN"/>
    <property type="match status" value="1"/>
</dbReference>
<dbReference type="RefSeq" id="WP_185059576.1">
    <property type="nucleotide sequence ID" value="NZ_BAABJP010000015.1"/>
</dbReference>
<dbReference type="PANTHER" id="PTHR36933">
    <property type="entry name" value="SLL0788 PROTEIN"/>
    <property type="match status" value="1"/>
</dbReference>
<feature type="chain" id="PRO_5046887380" description="DUF305 domain-containing protein" evidence="2">
    <location>
        <begin position="23"/>
        <end position="187"/>
    </location>
</feature>
<gene>
    <name evidence="4" type="ORF">GCM10023321_33230</name>
</gene>
<evidence type="ECO:0000256" key="1">
    <source>
        <dbReference type="SAM" id="MobiDB-lite"/>
    </source>
</evidence>
<evidence type="ECO:0000259" key="3">
    <source>
        <dbReference type="Pfam" id="PF03713"/>
    </source>
</evidence>
<dbReference type="EMBL" id="BAABJP010000015">
    <property type="protein sequence ID" value="GAA5156758.1"/>
    <property type="molecule type" value="Genomic_DNA"/>
</dbReference>
<dbReference type="Proteomes" id="UP001428817">
    <property type="component" value="Unassembled WGS sequence"/>
</dbReference>
<protein>
    <recommendedName>
        <fullName evidence="3">DUF305 domain-containing protein</fullName>
    </recommendedName>
</protein>
<feature type="signal peptide" evidence="2">
    <location>
        <begin position="1"/>
        <end position="22"/>
    </location>
</feature>
<reference evidence="5" key="1">
    <citation type="journal article" date="2019" name="Int. J. Syst. Evol. Microbiol.">
        <title>The Global Catalogue of Microorganisms (GCM) 10K type strain sequencing project: providing services to taxonomists for standard genome sequencing and annotation.</title>
        <authorList>
            <consortium name="The Broad Institute Genomics Platform"/>
            <consortium name="The Broad Institute Genome Sequencing Center for Infectious Disease"/>
            <person name="Wu L."/>
            <person name="Ma J."/>
        </authorList>
    </citation>
    <scope>NUCLEOTIDE SEQUENCE [LARGE SCALE GENOMIC DNA]</scope>
    <source>
        <strain evidence="5">JCM 18303</strain>
    </source>
</reference>
<evidence type="ECO:0000313" key="5">
    <source>
        <dbReference type="Proteomes" id="UP001428817"/>
    </source>
</evidence>
<dbReference type="Gene3D" id="1.20.1260.10">
    <property type="match status" value="1"/>
</dbReference>
<dbReference type="PANTHER" id="PTHR36933:SF1">
    <property type="entry name" value="SLL0788 PROTEIN"/>
    <property type="match status" value="1"/>
</dbReference>
<dbReference type="InterPro" id="IPR012347">
    <property type="entry name" value="Ferritin-like"/>
</dbReference>
<dbReference type="InterPro" id="IPR005183">
    <property type="entry name" value="DUF305_CopM-like"/>
</dbReference>
<evidence type="ECO:0000313" key="4">
    <source>
        <dbReference type="EMBL" id="GAA5156758.1"/>
    </source>
</evidence>